<dbReference type="Gene3D" id="4.10.860.10">
    <property type="entry name" value="UVR domain"/>
    <property type="match status" value="1"/>
</dbReference>
<dbReference type="InterPro" id="IPR001943">
    <property type="entry name" value="UVR_dom"/>
</dbReference>
<dbReference type="InterPro" id="IPR035901">
    <property type="entry name" value="GIY-YIG_endonuc_sf"/>
</dbReference>
<name>A0ABS9ENE6_9BACT</name>
<dbReference type="Gene3D" id="3.30.420.340">
    <property type="entry name" value="UvrC, RNAse H endonuclease domain"/>
    <property type="match status" value="1"/>
</dbReference>
<feature type="domain" description="UVR" evidence="1">
    <location>
        <begin position="205"/>
        <end position="240"/>
    </location>
</feature>
<dbReference type="Proteomes" id="UP001200430">
    <property type="component" value="Unassembled WGS sequence"/>
</dbReference>
<dbReference type="PANTHER" id="PTHR30562:SF1">
    <property type="entry name" value="UVRABC SYSTEM PROTEIN C"/>
    <property type="match status" value="1"/>
</dbReference>
<dbReference type="Pfam" id="PF02151">
    <property type="entry name" value="UVR"/>
    <property type="match status" value="1"/>
</dbReference>
<dbReference type="EMBL" id="JAKGUD010000003">
    <property type="protein sequence ID" value="MCF4142046.1"/>
    <property type="molecule type" value="Genomic_DNA"/>
</dbReference>
<evidence type="ECO:0000259" key="1">
    <source>
        <dbReference type="PROSITE" id="PS50151"/>
    </source>
</evidence>
<gene>
    <name evidence="4" type="ORF">L2W38_04350</name>
</gene>
<evidence type="ECO:0000259" key="3">
    <source>
        <dbReference type="PROSITE" id="PS50165"/>
    </source>
</evidence>
<dbReference type="InterPro" id="IPR050066">
    <property type="entry name" value="UvrABC_protein_C"/>
</dbReference>
<dbReference type="SMART" id="SM00278">
    <property type="entry name" value="HhH1"/>
    <property type="match status" value="2"/>
</dbReference>
<comment type="caution">
    <text evidence="4">The sequence shown here is derived from an EMBL/GenBank/DDBJ whole genome shotgun (WGS) entry which is preliminary data.</text>
</comment>
<dbReference type="InterPro" id="IPR003583">
    <property type="entry name" value="Hlx-hairpin-Hlx_DNA-bd_motif"/>
</dbReference>
<dbReference type="PROSITE" id="PS50164">
    <property type="entry name" value="GIY_YIG"/>
    <property type="match status" value="1"/>
</dbReference>
<accession>A0ABS9ENE6</accession>
<dbReference type="InterPro" id="IPR010994">
    <property type="entry name" value="RuvA_2-like"/>
</dbReference>
<dbReference type="SMART" id="SM00465">
    <property type="entry name" value="GIYc"/>
    <property type="match status" value="1"/>
</dbReference>
<feature type="domain" description="UvrC family homology region profile" evidence="3">
    <location>
        <begin position="263"/>
        <end position="362"/>
    </location>
</feature>
<evidence type="ECO:0000259" key="2">
    <source>
        <dbReference type="PROSITE" id="PS50164"/>
    </source>
</evidence>
<dbReference type="Pfam" id="PF14520">
    <property type="entry name" value="HHH_5"/>
    <property type="match status" value="1"/>
</dbReference>
<dbReference type="InterPro" id="IPR038476">
    <property type="entry name" value="UvrC_RNase_H_dom_sf"/>
</dbReference>
<dbReference type="RefSeq" id="WP_236098800.1">
    <property type="nucleotide sequence ID" value="NZ_JAKGUD010000003.1"/>
</dbReference>
<keyword evidence="5" id="KW-1185">Reference proteome</keyword>
<evidence type="ECO:0000313" key="4">
    <source>
        <dbReference type="EMBL" id="MCF4142046.1"/>
    </source>
</evidence>
<proteinExistence type="predicted"/>
<dbReference type="InterPro" id="IPR047296">
    <property type="entry name" value="GIY-YIG_UvrC_Cho"/>
</dbReference>
<organism evidence="4 5">
    <name type="scientific">Dethiosulfovibrio marinus</name>
    <dbReference type="NCBI Taxonomy" id="133532"/>
    <lineage>
        <taxon>Bacteria</taxon>
        <taxon>Thermotogati</taxon>
        <taxon>Synergistota</taxon>
        <taxon>Synergistia</taxon>
        <taxon>Synergistales</taxon>
        <taxon>Dethiosulfovibrionaceae</taxon>
        <taxon>Dethiosulfovibrio</taxon>
    </lineage>
</organism>
<reference evidence="4 5" key="1">
    <citation type="submission" date="2022-01" db="EMBL/GenBank/DDBJ databases">
        <title>Dethiosulfovibrio faecalis sp. nov., a novel proteolytic, non-sulfur-reducing bacterium isolated from a marine aquaculture solid waste bioreactor.</title>
        <authorList>
            <person name="Grabowski S."/>
            <person name="Apolinario E."/>
            <person name="Schneider N."/>
            <person name="Marshall C.W."/>
            <person name="Sowers K.R."/>
        </authorList>
    </citation>
    <scope>NUCLEOTIDE SEQUENCE [LARGE SCALE GENOMIC DNA]</scope>
    <source>
        <strain evidence="4 5">DSM 12537</strain>
    </source>
</reference>
<dbReference type="PANTHER" id="PTHR30562">
    <property type="entry name" value="UVRC/OXIDOREDUCTASE"/>
    <property type="match status" value="1"/>
</dbReference>
<protein>
    <submittedName>
        <fullName evidence="4">Excinuclease ABC subunit UvrC</fullName>
    </submittedName>
</protein>
<dbReference type="Pfam" id="PF01541">
    <property type="entry name" value="GIY-YIG"/>
    <property type="match status" value="1"/>
</dbReference>
<dbReference type="SUPFAM" id="SSF47781">
    <property type="entry name" value="RuvA domain 2-like"/>
    <property type="match status" value="1"/>
</dbReference>
<dbReference type="CDD" id="cd10434">
    <property type="entry name" value="GIY-YIG_UvrC_Cho"/>
    <property type="match status" value="1"/>
</dbReference>
<dbReference type="SUPFAM" id="SSF82771">
    <property type="entry name" value="GIY-YIG endonuclease"/>
    <property type="match status" value="1"/>
</dbReference>
<sequence>MTDRLERLKKLVRTFPNRPGVYLMHDSDGEIIYVGKAKSLKKRVSSYFRHASGYASPRLRKLVASIEDISTIRTETEAEALIVESRLIKKIMPFFNVDLKMNERYPYVHVTDDDFPRLEVTLRKGEGLHIGPYVSAGELRRVLRLIERYFPLRTCRHDFSKVHLTRPCLRHSLGKCLAPCVGFCSKGEYGDVLDDVVLLLRGQTLEVTDRLRKRMDRRAREMRFEEAARLRDTLRALWRFSRQKVSATLSADLDEDTWQVLCDLQGIVGLPTVPWRIDGFDISHSSGHETYGVVVVFEQGLPNPSLYRRFGIREVQGIDDFRSMKETVTRRYRKCLEGEAPLPQLILIDGGPEQLRFAYEALSELGLSIPVISLAKREELVFTLDSEEPIELERNDPVLRLLQRVRDESHRYAITTHRGKRQERLRRSALEEIPGIGKRRAAALLARFGSVQQIARLGESALMEVPGIGESHARNILRHLGGLDDEKQG</sequence>
<dbReference type="Pfam" id="PF08459">
    <property type="entry name" value="UvrC_RNaseH_dom"/>
    <property type="match status" value="1"/>
</dbReference>
<dbReference type="InterPro" id="IPR001162">
    <property type="entry name" value="UvrC_RNase_H_dom"/>
</dbReference>
<dbReference type="PROSITE" id="PS50151">
    <property type="entry name" value="UVR"/>
    <property type="match status" value="1"/>
</dbReference>
<dbReference type="PROSITE" id="PS50165">
    <property type="entry name" value="UVRC"/>
    <property type="match status" value="1"/>
</dbReference>
<evidence type="ECO:0000313" key="5">
    <source>
        <dbReference type="Proteomes" id="UP001200430"/>
    </source>
</evidence>
<dbReference type="Gene3D" id="3.40.1440.10">
    <property type="entry name" value="GIY-YIG endonuclease"/>
    <property type="match status" value="1"/>
</dbReference>
<feature type="domain" description="GIY-YIG" evidence="2">
    <location>
        <begin position="17"/>
        <end position="97"/>
    </location>
</feature>
<dbReference type="SUPFAM" id="SSF46600">
    <property type="entry name" value="C-terminal UvrC-binding domain of UvrB"/>
    <property type="match status" value="1"/>
</dbReference>
<dbReference type="InterPro" id="IPR036876">
    <property type="entry name" value="UVR_dom_sf"/>
</dbReference>
<dbReference type="InterPro" id="IPR000305">
    <property type="entry name" value="GIY-YIG_endonuc"/>
</dbReference>
<dbReference type="Gene3D" id="1.10.150.20">
    <property type="entry name" value="5' to 3' exonuclease, C-terminal subdomain"/>
    <property type="match status" value="1"/>
</dbReference>